<feature type="compositionally biased region" description="Polar residues" evidence="1">
    <location>
        <begin position="553"/>
        <end position="574"/>
    </location>
</feature>
<dbReference type="GO" id="GO:0005730">
    <property type="term" value="C:nucleolus"/>
    <property type="evidence" value="ECO:0007669"/>
    <property type="project" value="TreeGrafter"/>
</dbReference>
<reference evidence="2" key="1">
    <citation type="submission" date="2020-12" db="EMBL/GenBank/DDBJ databases">
        <title>Metabolic potential, ecology and presence of endohyphal bacteria is reflected in genomic diversity of Mucoromycotina.</title>
        <authorList>
            <person name="Muszewska A."/>
            <person name="Okrasinska A."/>
            <person name="Steczkiewicz K."/>
            <person name="Drgas O."/>
            <person name="Orlowska M."/>
            <person name="Perlinska-Lenart U."/>
            <person name="Aleksandrzak-Piekarczyk T."/>
            <person name="Szatraj K."/>
            <person name="Zielenkiewicz U."/>
            <person name="Pilsyk S."/>
            <person name="Malc E."/>
            <person name="Mieczkowski P."/>
            <person name="Kruszewska J.S."/>
            <person name="Biernat P."/>
            <person name="Pawlowska J."/>
        </authorList>
    </citation>
    <scope>NUCLEOTIDE SEQUENCE</scope>
    <source>
        <strain evidence="2">WA0000051536</strain>
    </source>
</reference>
<sequence length="855" mass="94782">MPGFTLEDPYPLSAFKSTTLEAVGQRFCVDVLPVDASIPTGDASEIDGTAESNLAAVTVQGEAIKLYNISDQNCIKSWSTPPSVVFNGPARILTKQNDNQLDRYIYIAVASGPDITSKEEGRVVWLWKDSDESAHVDSAQDAGLKKTTKMFKDKIQAVLVSPVLQTYVLLVNENGSVALVTADLGRVAANYEPSKRTVVWSNIITTPSTIGQSSFIPTSMVPVASTLVATLTKTKNAYTLTILYVNEERRSVDELTSFDIQSEKELVSYSFHAQKGIFCVLDQSGTWSVYQIKLKHGPSNKVVADVTKPISLPLNNLHRDTPTKSHASLISNHNTLAMTTLQDNYVAIVTGNKHSTEHIVSIWDVRYGTLQTSTSIKNDTSSQKTKDTKSSDSHIMYKITSLPNTTIALTVSSLKRSGIKQSKGSVISSSVVYIIHYHYAPMSLLAAMNTMKVTSQQLNIQGSGAHHGIGILQSGHDAMNNFISFDDQEPEQQVFDSWVKNIDSNQQAQDRVLSQLMAPGISTADFTKTFLQYAKHTNEANVTSDIVMAENGNDVSDTLDNSSTTESPSQSTKQSRNKDVENVANLSYQVLQAVVSKCFATLDNGKPNLDFWPVAVLEFLASRGVLYSNFVSGGIVPAVMAREDWHILAVVLKHVQDIPEADLIRVVRTMAEKVREDEATWKDKFALYFKLVVEAPRNDIFMQQAVKRIGADELFIVLQTLRDWMDWWDEQGGGSSTKNSEPAGVPKFVHVIEFANIFLDVHFPTLILESSMHELVQALRERVQQELQICSDMEELRGVLDLFYRKDLARKVAPANKSRPSDAPQNELSKYRKELKGKFGGEQGVPQYRVEIFQF</sequence>
<evidence type="ECO:0000256" key="1">
    <source>
        <dbReference type="SAM" id="MobiDB-lite"/>
    </source>
</evidence>
<dbReference type="GO" id="GO:0003723">
    <property type="term" value="F:RNA binding"/>
    <property type="evidence" value="ECO:0007669"/>
    <property type="project" value="TreeGrafter"/>
</dbReference>
<dbReference type="OrthoDB" id="4349954at2759"/>
<protein>
    <submittedName>
        <fullName evidence="2">Uncharacterized protein</fullName>
    </submittedName>
</protein>
<evidence type="ECO:0000313" key="3">
    <source>
        <dbReference type="Proteomes" id="UP000612746"/>
    </source>
</evidence>
<keyword evidence="3" id="KW-1185">Reference proteome</keyword>
<dbReference type="EMBL" id="JAEPRA010000014">
    <property type="protein sequence ID" value="KAG2175934.1"/>
    <property type="molecule type" value="Genomic_DNA"/>
</dbReference>
<evidence type="ECO:0000313" key="2">
    <source>
        <dbReference type="EMBL" id="KAG2175934.1"/>
    </source>
</evidence>
<organism evidence="2 3">
    <name type="scientific">Umbelopsis vinacea</name>
    <dbReference type="NCBI Taxonomy" id="44442"/>
    <lineage>
        <taxon>Eukaryota</taxon>
        <taxon>Fungi</taxon>
        <taxon>Fungi incertae sedis</taxon>
        <taxon>Mucoromycota</taxon>
        <taxon>Mucoromycotina</taxon>
        <taxon>Umbelopsidomycetes</taxon>
        <taxon>Umbelopsidales</taxon>
        <taxon>Umbelopsidaceae</taxon>
        <taxon>Umbelopsis</taxon>
    </lineage>
</organism>
<dbReference type="GO" id="GO:0030490">
    <property type="term" value="P:maturation of SSU-rRNA"/>
    <property type="evidence" value="ECO:0007669"/>
    <property type="project" value="InterPro"/>
</dbReference>
<dbReference type="PANTHER" id="PTHR15633:SF2">
    <property type="entry name" value="NUCLEOLAR PROTEIN 11"/>
    <property type="match status" value="1"/>
</dbReference>
<accession>A0A8H7PKQ3</accession>
<gene>
    <name evidence="2" type="ORF">INT44_000412</name>
</gene>
<comment type="caution">
    <text evidence="2">The sequence shown here is derived from an EMBL/GenBank/DDBJ whole genome shotgun (WGS) entry which is preliminary data.</text>
</comment>
<name>A0A8H7PKQ3_9FUNG</name>
<proteinExistence type="predicted"/>
<feature type="region of interest" description="Disordered" evidence="1">
    <location>
        <begin position="552"/>
        <end position="578"/>
    </location>
</feature>
<dbReference type="Proteomes" id="UP000612746">
    <property type="component" value="Unassembled WGS sequence"/>
</dbReference>
<dbReference type="AlphaFoldDB" id="A0A8H7PKQ3"/>
<dbReference type="PANTHER" id="PTHR15633">
    <property type="entry name" value="NUCLEOLAR PROTEIN 11"/>
    <property type="match status" value="1"/>
</dbReference>
<dbReference type="InterPro" id="IPR042859">
    <property type="entry name" value="NOL11"/>
</dbReference>